<dbReference type="PATRIC" id="fig|1440762.4.peg.2362"/>
<dbReference type="Pfam" id="PF08241">
    <property type="entry name" value="Methyltransf_11"/>
    <property type="match status" value="1"/>
</dbReference>
<dbReference type="InterPro" id="IPR029063">
    <property type="entry name" value="SAM-dependent_MTases_sf"/>
</dbReference>
<organism evidence="2 3">
    <name type="scientific">Dyella japonica DSM 16301</name>
    <dbReference type="NCBI Taxonomy" id="1440762"/>
    <lineage>
        <taxon>Bacteria</taxon>
        <taxon>Pseudomonadati</taxon>
        <taxon>Pseudomonadota</taxon>
        <taxon>Gammaproteobacteria</taxon>
        <taxon>Lysobacterales</taxon>
        <taxon>Rhodanobacteraceae</taxon>
        <taxon>Dyella</taxon>
    </lineage>
</organism>
<keyword evidence="2" id="KW-0489">Methyltransferase</keyword>
<dbReference type="GO" id="GO:0032259">
    <property type="term" value="P:methylation"/>
    <property type="evidence" value="ECO:0007669"/>
    <property type="project" value="UniProtKB-KW"/>
</dbReference>
<feature type="domain" description="Methyltransferase type 11" evidence="1">
    <location>
        <begin position="70"/>
        <end position="137"/>
    </location>
</feature>
<gene>
    <name evidence="2" type="ORF">Y882_13625</name>
</gene>
<evidence type="ECO:0000313" key="3">
    <source>
        <dbReference type="Proteomes" id="UP000035481"/>
    </source>
</evidence>
<dbReference type="Proteomes" id="UP000035481">
    <property type="component" value="Unassembled WGS sequence"/>
</dbReference>
<evidence type="ECO:0000313" key="2">
    <source>
        <dbReference type="EMBL" id="KLD62963.1"/>
    </source>
</evidence>
<evidence type="ECO:0000259" key="1">
    <source>
        <dbReference type="Pfam" id="PF08241"/>
    </source>
</evidence>
<reference evidence="2 3" key="1">
    <citation type="journal article" date="2015" name="Antonie Van Leeuwenhoek">
        <title>A phylogenomic and molecular marker based taxonomic framework for the order Xanthomonadales: proposal to transfer the families Algiphilaceae and Solimonadaceae to the order Nevskiales ord. nov. and to create a new family within the order Xanthomonadales, the family Rhodanobacteraceae fam. nov., containing the genus Rhodanobacter and its closest relatives.</title>
        <authorList>
            <person name="Naushad S."/>
            <person name="Adeolu M."/>
            <person name="Wong S."/>
            <person name="Sohail M."/>
            <person name="Schellhorn H.E."/>
            <person name="Gupta R.S."/>
        </authorList>
    </citation>
    <scope>NUCLEOTIDE SEQUENCE [LARGE SCALE GENOMIC DNA]</scope>
    <source>
        <strain evidence="2 3">DSM 16301</strain>
    </source>
</reference>
<dbReference type="InterPro" id="IPR013216">
    <property type="entry name" value="Methyltransf_11"/>
</dbReference>
<comment type="caution">
    <text evidence="2">The sequence shown here is derived from an EMBL/GenBank/DDBJ whole genome shotgun (WGS) entry which is preliminary data.</text>
</comment>
<dbReference type="RefSeq" id="WP_046972425.1">
    <property type="nucleotide sequence ID" value="NZ_JPLA01000037.1"/>
</dbReference>
<accession>A0A0G9H062</accession>
<dbReference type="EMBL" id="JPLA01000037">
    <property type="protein sequence ID" value="KLD62963.1"/>
    <property type="molecule type" value="Genomic_DNA"/>
</dbReference>
<keyword evidence="2" id="KW-0808">Transferase</keyword>
<protein>
    <submittedName>
        <fullName evidence="2">Methyltransferase type 11</fullName>
    </submittedName>
</protein>
<dbReference type="STRING" id="1440762.Y882_13625"/>
<dbReference type="AlphaFoldDB" id="A0A0G9H062"/>
<dbReference type="GO" id="GO:0008757">
    <property type="term" value="F:S-adenosylmethionine-dependent methyltransferase activity"/>
    <property type="evidence" value="ECO:0007669"/>
    <property type="project" value="InterPro"/>
</dbReference>
<sequence length="247" mass="28208">MPSLALPRRDATELKRINQAFYDSLWSGSRLVDPSRFNTWPMVRELAMALPRRLEVAPGLRPRLPIDGTYFVDISTAALGELRSHGASAARANISALPCADASFDLVCALDILEHVLDDDKALRELSRVAAPDARMLLSVPLHEAAWTEFDEFVGHYRRYEPAQILRKLEPNGWTIEQSAIYGMQPTSKTLLGLGQWYLTHQRERALWWYNRVIMPLGLRMQKPLRWQRGMPDCDGVDELLLLCRRV</sequence>
<name>A0A0G9H062_9GAMM</name>
<dbReference type="OrthoDB" id="9810247at2"/>
<dbReference type="Gene3D" id="3.40.50.150">
    <property type="entry name" value="Vaccinia Virus protein VP39"/>
    <property type="match status" value="1"/>
</dbReference>
<proteinExistence type="predicted"/>
<dbReference type="SUPFAM" id="SSF53335">
    <property type="entry name" value="S-adenosyl-L-methionine-dependent methyltransferases"/>
    <property type="match status" value="1"/>
</dbReference>